<dbReference type="AlphaFoldDB" id="A0A559K5A1"/>
<evidence type="ECO:0000313" key="1">
    <source>
        <dbReference type="EMBL" id="TVY07273.1"/>
    </source>
</evidence>
<evidence type="ECO:0000313" key="2">
    <source>
        <dbReference type="Proteomes" id="UP000317036"/>
    </source>
</evidence>
<dbReference type="Gene3D" id="3.30.470.20">
    <property type="entry name" value="ATP-grasp fold, B domain"/>
    <property type="match status" value="1"/>
</dbReference>
<name>A0A559K5A1_9BACL</name>
<reference evidence="1 2" key="1">
    <citation type="submission" date="2019-07" db="EMBL/GenBank/DDBJ databases">
        <authorList>
            <person name="Kim J."/>
        </authorList>
    </citation>
    <scope>NUCLEOTIDE SEQUENCE [LARGE SCALE GENOMIC DNA]</scope>
    <source>
        <strain evidence="1 2">JC52</strain>
    </source>
</reference>
<dbReference type="SUPFAM" id="SSF56059">
    <property type="entry name" value="Glutathione synthetase ATP-binding domain-like"/>
    <property type="match status" value="1"/>
</dbReference>
<protein>
    <submittedName>
        <fullName evidence="1">YheC/YheD family protein</fullName>
    </submittedName>
</protein>
<proteinExistence type="predicted"/>
<dbReference type="EMBL" id="VNJI01000040">
    <property type="protein sequence ID" value="TVY07273.1"/>
    <property type="molecule type" value="Genomic_DNA"/>
</dbReference>
<accession>A0A559K5A1</accession>
<dbReference type="Proteomes" id="UP000317036">
    <property type="component" value="Unassembled WGS sequence"/>
</dbReference>
<gene>
    <name evidence="1" type="ORF">FPZ49_24910</name>
</gene>
<dbReference type="Pfam" id="PF14398">
    <property type="entry name" value="ATPgrasp_YheCD"/>
    <property type="match status" value="1"/>
</dbReference>
<dbReference type="OrthoDB" id="7869153at2"/>
<organism evidence="1 2">
    <name type="scientific">Paenibacillus cremeus</name>
    <dbReference type="NCBI Taxonomy" id="2163881"/>
    <lineage>
        <taxon>Bacteria</taxon>
        <taxon>Bacillati</taxon>
        <taxon>Bacillota</taxon>
        <taxon>Bacilli</taxon>
        <taxon>Bacillales</taxon>
        <taxon>Paenibacillaceae</taxon>
        <taxon>Paenibacillus</taxon>
    </lineage>
</organism>
<comment type="caution">
    <text evidence="1">The sequence shown here is derived from an EMBL/GenBank/DDBJ whole genome shotgun (WGS) entry which is preliminary data.</text>
</comment>
<sequence length="261" mass="30329">MDGMYEKMKLLAKWRLHRFYSKHSGIAAYLPPTTMLNVKTLTRYLNDYGTVYVKASTQHQGRGVVKVWQADEGYRFVRVRGKINKAATVQELVQRIKSGNPKQTFIVQRAIDLAKVKGKVFDIRVMMMRDGERKWQYGGMVAKVAGQGSVVSNVQQGRGYVMSVDQALRQSLNYDEEQIERVKKELISLSRTIMKHSKSYPFFSFQCGIDLAVDTNGKVWIIEVNLHNPAHSLFKKLKNKTFYRRIGRLYWAYRKKHKKII</sequence>
<dbReference type="InterPro" id="IPR026838">
    <property type="entry name" value="YheC/D"/>
</dbReference>
<keyword evidence="2" id="KW-1185">Reference proteome</keyword>